<dbReference type="Proteomes" id="UP000320496">
    <property type="component" value="Chromosome"/>
</dbReference>
<proteinExistence type="predicted"/>
<dbReference type="EMBL" id="CP036275">
    <property type="protein sequence ID" value="QDU36591.1"/>
    <property type="molecule type" value="Genomic_DNA"/>
</dbReference>
<dbReference type="KEGG" id="mri:Mal4_08780"/>
<dbReference type="RefSeq" id="WP_145367236.1">
    <property type="nucleotide sequence ID" value="NZ_CP036275.1"/>
</dbReference>
<evidence type="ECO:0000313" key="3">
    <source>
        <dbReference type="Proteomes" id="UP000320496"/>
    </source>
</evidence>
<evidence type="ECO:0000256" key="1">
    <source>
        <dbReference type="SAM" id="Phobius"/>
    </source>
</evidence>
<keyword evidence="3" id="KW-1185">Reference proteome</keyword>
<evidence type="ECO:0000313" key="2">
    <source>
        <dbReference type="EMBL" id="QDU36591.1"/>
    </source>
</evidence>
<reference evidence="2 3" key="1">
    <citation type="submission" date="2019-02" db="EMBL/GenBank/DDBJ databases">
        <title>Deep-cultivation of Planctomycetes and their phenomic and genomic characterization uncovers novel biology.</title>
        <authorList>
            <person name="Wiegand S."/>
            <person name="Jogler M."/>
            <person name="Boedeker C."/>
            <person name="Pinto D."/>
            <person name="Vollmers J."/>
            <person name="Rivas-Marin E."/>
            <person name="Kohn T."/>
            <person name="Peeters S.H."/>
            <person name="Heuer A."/>
            <person name="Rast P."/>
            <person name="Oberbeckmann S."/>
            <person name="Bunk B."/>
            <person name="Jeske O."/>
            <person name="Meyerdierks A."/>
            <person name="Storesund J.E."/>
            <person name="Kallscheuer N."/>
            <person name="Luecker S."/>
            <person name="Lage O.M."/>
            <person name="Pohl T."/>
            <person name="Merkel B.J."/>
            <person name="Hornburger P."/>
            <person name="Mueller R.-W."/>
            <person name="Bruemmer F."/>
            <person name="Labrenz M."/>
            <person name="Spormann A.M."/>
            <person name="Op den Camp H."/>
            <person name="Overmann J."/>
            <person name="Amann R."/>
            <person name="Jetten M.S.M."/>
            <person name="Mascher T."/>
            <person name="Medema M.H."/>
            <person name="Devos D.P."/>
            <person name="Kaster A.-K."/>
            <person name="Ovreas L."/>
            <person name="Rohde M."/>
            <person name="Galperin M.Y."/>
            <person name="Jogler C."/>
        </authorList>
    </citation>
    <scope>NUCLEOTIDE SEQUENCE [LARGE SCALE GENOMIC DNA]</scope>
    <source>
        <strain evidence="2 3">Mal4</strain>
    </source>
</reference>
<keyword evidence="1" id="KW-0812">Transmembrane</keyword>
<organism evidence="2 3">
    <name type="scientific">Maioricimonas rarisocia</name>
    <dbReference type="NCBI Taxonomy" id="2528026"/>
    <lineage>
        <taxon>Bacteria</taxon>
        <taxon>Pseudomonadati</taxon>
        <taxon>Planctomycetota</taxon>
        <taxon>Planctomycetia</taxon>
        <taxon>Planctomycetales</taxon>
        <taxon>Planctomycetaceae</taxon>
        <taxon>Maioricimonas</taxon>
    </lineage>
</organism>
<dbReference type="AlphaFoldDB" id="A0A517Z289"/>
<keyword evidence="1" id="KW-0472">Membrane</keyword>
<protein>
    <submittedName>
        <fullName evidence="2">Uncharacterized protein</fullName>
    </submittedName>
</protein>
<feature type="transmembrane region" description="Helical" evidence="1">
    <location>
        <begin position="7"/>
        <end position="23"/>
    </location>
</feature>
<sequence length="130" mass="14297">MNFMRLMGIVPLGIGITVLFFLWSQPFGGFHSPPLFFRVFGSFIALAFVLQGAAFLFASPEKHLGKMRSMVERMRHQMPHDLPQADDTPAGGSYGCPNCGAPLGDDADVSPSGDVKCPHCSRWFNIHRKG</sequence>
<feature type="transmembrane region" description="Helical" evidence="1">
    <location>
        <begin position="35"/>
        <end position="58"/>
    </location>
</feature>
<dbReference type="OrthoDB" id="268322at2"/>
<gene>
    <name evidence="2" type="ORF">Mal4_08780</name>
</gene>
<accession>A0A517Z289</accession>
<keyword evidence="1" id="KW-1133">Transmembrane helix</keyword>
<name>A0A517Z289_9PLAN</name>